<sequence length="160" mass="17880">MATRGGLYSSWRCQLRDIGCSRRLNAELEKHKVGIRVGDLGSAIWLIVWWWKRRIEHSEDLVWPRPLNDDGSAVASEICFWTVVCVSASLLRPPIPGTSCMARLSKGGPARQLKNMDRVIALGMLSFDLCPATSFIVQLCLISLDGKSKLEVILKLEPCQ</sequence>
<protein>
    <submittedName>
        <fullName evidence="1">Uncharacterized protein</fullName>
    </submittedName>
</protein>
<dbReference type="AlphaFoldDB" id="A0AAE0IZE4"/>
<comment type="caution">
    <text evidence="1">The sequence shown here is derived from an EMBL/GenBank/DDBJ whole genome shotgun (WGS) entry which is preliminary data.</text>
</comment>
<accession>A0AAE0IZE4</accession>
<keyword evidence="2" id="KW-1185">Reference proteome</keyword>
<name>A0AAE0IZE4_9PEZI</name>
<evidence type="ECO:0000313" key="1">
    <source>
        <dbReference type="EMBL" id="KAK3334102.1"/>
    </source>
</evidence>
<reference evidence="1" key="2">
    <citation type="submission" date="2023-06" db="EMBL/GenBank/DDBJ databases">
        <authorList>
            <consortium name="Lawrence Berkeley National Laboratory"/>
            <person name="Haridas S."/>
            <person name="Hensen N."/>
            <person name="Bonometti L."/>
            <person name="Westerberg I."/>
            <person name="Brannstrom I.O."/>
            <person name="Guillou S."/>
            <person name="Cros-Aarteil S."/>
            <person name="Calhoun S."/>
            <person name="Kuo A."/>
            <person name="Mondo S."/>
            <person name="Pangilinan J."/>
            <person name="Riley R."/>
            <person name="Labutti K."/>
            <person name="Andreopoulos B."/>
            <person name="Lipzen A."/>
            <person name="Chen C."/>
            <person name="Yanf M."/>
            <person name="Daum C."/>
            <person name="Ng V."/>
            <person name="Clum A."/>
            <person name="Steindorff A."/>
            <person name="Ohm R."/>
            <person name="Martin F."/>
            <person name="Silar P."/>
            <person name="Natvig D."/>
            <person name="Lalanne C."/>
            <person name="Gautier V."/>
            <person name="Ament-Velasquez S.L."/>
            <person name="Kruys A."/>
            <person name="Hutchinson M.I."/>
            <person name="Powell A.J."/>
            <person name="Barry K."/>
            <person name="Miller A.N."/>
            <person name="Grigoriev I.V."/>
            <person name="Debuchy R."/>
            <person name="Gladieux P."/>
            <person name="Thoren M.H."/>
            <person name="Johannesson H."/>
        </authorList>
    </citation>
    <scope>NUCLEOTIDE SEQUENCE</scope>
    <source>
        <strain evidence="1">SMH4131-1</strain>
    </source>
</reference>
<proteinExistence type="predicted"/>
<dbReference type="EMBL" id="JAUEPO010000002">
    <property type="protein sequence ID" value="KAK3334102.1"/>
    <property type="molecule type" value="Genomic_DNA"/>
</dbReference>
<organism evidence="1 2">
    <name type="scientific">Cercophora scortea</name>
    <dbReference type="NCBI Taxonomy" id="314031"/>
    <lineage>
        <taxon>Eukaryota</taxon>
        <taxon>Fungi</taxon>
        <taxon>Dikarya</taxon>
        <taxon>Ascomycota</taxon>
        <taxon>Pezizomycotina</taxon>
        <taxon>Sordariomycetes</taxon>
        <taxon>Sordariomycetidae</taxon>
        <taxon>Sordariales</taxon>
        <taxon>Lasiosphaeriaceae</taxon>
        <taxon>Cercophora</taxon>
    </lineage>
</organism>
<evidence type="ECO:0000313" key="2">
    <source>
        <dbReference type="Proteomes" id="UP001286456"/>
    </source>
</evidence>
<gene>
    <name evidence="1" type="ORF">B0T19DRAFT_146162</name>
</gene>
<dbReference type="Proteomes" id="UP001286456">
    <property type="component" value="Unassembled WGS sequence"/>
</dbReference>
<reference evidence="1" key="1">
    <citation type="journal article" date="2023" name="Mol. Phylogenet. Evol.">
        <title>Genome-scale phylogeny and comparative genomics of the fungal order Sordariales.</title>
        <authorList>
            <person name="Hensen N."/>
            <person name="Bonometti L."/>
            <person name="Westerberg I."/>
            <person name="Brannstrom I.O."/>
            <person name="Guillou S."/>
            <person name="Cros-Aarteil S."/>
            <person name="Calhoun S."/>
            <person name="Haridas S."/>
            <person name="Kuo A."/>
            <person name="Mondo S."/>
            <person name="Pangilinan J."/>
            <person name="Riley R."/>
            <person name="LaButti K."/>
            <person name="Andreopoulos B."/>
            <person name="Lipzen A."/>
            <person name="Chen C."/>
            <person name="Yan M."/>
            <person name="Daum C."/>
            <person name="Ng V."/>
            <person name="Clum A."/>
            <person name="Steindorff A."/>
            <person name="Ohm R.A."/>
            <person name="Martin F."/>
            <person name="Silar P."/>
            <person name="Natvig D.O."/>
            <person name="Lalanne C."/>
            <person name="Gautier V."/>
            <person name="Ament-Velasquez S.L."/>
            <person name="Kruys A."/>
            <person name="Hutchinson M.I."/>
            <person name="Powell A.J."/>
            <person name="Barry K."/>
            <person name="Miller A.N."/>
            <person name="Grigoriev I.V."/>
            <person name="Debuchy R."/>
            <person name="Gladieux P."/>
            <person name="Hiltunen Thoren M."/>
            <person name="Johannesson H."/>
        </authorList>
    </citation>
    <scope>NUCLEOTIDE SEQUENCE</scope>
    <source>
        <strain evidence="1">SMH4131-1</strain>
    </source>
</reference>